<proteinExistence type="predicted"/>
<gene>
    <name evidence="1" type="ORF">HA49_01670</name>
</gene>
<comment type="caution">
    <text evidence="1">The sequence shown here is derived from an EMBL/GenBank/DDBJ whole genome shotgun (WGS) entry which is preliminary data.</text>
</comment>
<dbReference type="AlphaFoldDB" id="A0A095UZJ7"/>
<keyword evidence="2" id="KW-1185">Reference proteome</keyword>
<accession>A0A095UZJ7</accession>
<protein>
    <submittedName>
        <fullName evidence="1">Uncharacterized protein</fullName>
    </submittedName>
</protein>
<organism evidence="1 2">
    <name type="scientific">Tatumella morbirosei</name>
    <dbReference type="NCBI Taxonomy" id="642227"/>
    <lineage>
        <taxon>Bacteria</taxon>
        <taxon>Pseudomonadati</taxon>
        <taxon>Pseudomonadota</taxon>
        <taxon>Gammaproteobacteria</taxon>
        <taxon>Enterobacterales</taxon>
        <taxon>Erwiniaceae</taxon>
        <taxon>Tatumella</taxon>
    </lineage>
</organism>
<dbReference type="CDD" id="cd22231">
    <property type="entry name" value="RHH_NikR_HicB-like"/>
    <property type="match status" value="1"/>
</dbReference>
<evidence type="ECO:0000313" key="1">
    <source>
        <dbReference type="EMBL" id="KGD79703.1"/>
    </source>
</evidence>
<evidence type="ECO:0000313" key="2">
    <source>
        <dbReference type="Proteomes" id="UP000029577"/>
    </source>
</evidence>
<dbReference type="RefSeq" id="WP_038016110.1">
    <property type="nucleotide sequence ID" value="NZ_JPKR02000005.1"/>
</dbReference>
<dbReference type="EMBL" id="JPKR02000005">
    <property type="protein sequence ID" value="KGD79703.1"/>
    <property type="molecule type" value="Genomic_DNA"/>
</dbReference>
<dbReference type="eggNOG" id="ENOG502ZY0M">
    <property type="taxonomic scope" value="Bacteria"/>
</dbReference>
<dbReference type="OrthoDB" id="6462894at2"/>
<name>A0A095UZJ7_9GAMM</name>
<dbReference type="Proteomes" id="UP000029577">
    <property type="component" value="Unassembled WGS sequence"/>
</dbReference>
<sequence length="75" mass="8405">MPASEKKNTNRYFNGVETTRLIVTVESGLVAQVDDLIGTHRYGDISHPCRRNRAEFVRQAIAEKLTRDSLGTTEA</sequence>
<reference evidence="1" key="1">
    <citation type="submission" date="2014-12" db="EMBL/GenBank/DDBJ databases">
        <title>The draft genome of the Tatumella morbirosei type strain, LMG23360T isolated from pineapple rot.</title>
        <authorList>
            <person name="Smits T.H."/>
            <person name="Palmer M."/>
            <person name="Venter S.N."/>
            <person name="Duffy B."/>
            <person name="Steenkamp E.T."/>
            <person name="Chan W.Y."/>
            <person name="Coutinho T.A."/>
            <person name="Coetzee M.P."/>
            <person name="De Maayer P."/>
        </authorList>
    </citation>
    <scope>NUCLEOTIDE SEQUENCE [LARGE SCALE GENOMIC DNA]</scope>
    <source>
        <strain evidence="1">LMG 23360</strain>
    </source>
</reference>